<evidence type="ECO:0000256" key="6">
    <source>
        <dbReference type="ARBA" id="ARBA00012754"/>
    </source>
</evidence>
<dbReference type="AlphaFoldDB" id="A0A9P0HRG0"/>
<dbReference type="Pfam" id="PF22666">
    <property type="entry name" value="Glyco_hydro_2_N2"/>
    <property type="match status" value="1"/>
</dbReference>
<dbReference type="Pfam" id="PF02836">
    <property type="entry name" value="Glyco_hydro_2_C"/>
    <property type="match status" value="1"/>
</dbReference>
<comment type="similarity">
    <text evidence="4">Belongs to the glycosyl hydrolase 2 family.</text>
</comment>
<dbReference type="InterPro" id="IPR006103">
    <property type="entry name" value="Glyco_hydro_2_cat"/>
</dbReference>
<evidence type="ECO:0000256" key="13">
    <source>
        <dbReference type="ARBA" id="ARBA00023295"/>
    </source>
</evidence>
<evidence type="ECO:0000256" key="10">
    <source>
        <dbReference type="ARBA" id="ARBA00023157"/>
    </source>
</evidence>
<dbReference type="Gene3D" id="3.20.20.80">
    <property type="entry name" value="Glycosidases"/>
    <property type="match status" value="1"/>
</dbReference>
<comment type="function">
    <text evidence="2">Exoglycosidase that cleaves the single beta-linked mannose residue from the non-reducing end of all N-linked glycoprotein oligosaccharides.</text>
</comment>
<reference evidence="20" key="1">
    <citation type="submission" date="2022-01" db="EMBL/GenBank/DDBJ databases">
        <authorList>
            <person name="King R."/>
        </authorList>
    </citation>
    <scope>NUCLEOTIDE SEQUENCE</scope>
</reference>
<evidence type="ECO:0000256" key="5">
    <source>
        <dbReference type="ARBA" id="ARBA00011245"/>
    </source>
</evidence>
<evidence type="ECO:0000256" key="1">
    <source>
        <dbReference type="ARBA" id="ARBA00000829"/>
    </source>
</evidence>
<dbReference type="PANTHER" id="PTHR43730:SF1">
    <property type="entry name" value="BETA-MANNOSIDASE"/>
    <property type="match status" value="1"/>
</dbReference>
<dbReference type="FunFam" id="3.20.20.80:FF:000050">
    <property type="entry name" value="Beta-mannosidase B"/>
    <property type="match status" value="1"/>
</dbReference>
<evidence type="ECO:0000256" key="9">
    <source>
        <dbReference type="ARBA" id="ARBA00022801"/>
    </source>
</evidence>
<evidence type="ECO:0000256" key="11">
    <source>
        <dbReference type="ARBA" id="ARBA00023180"/>
    </source>
</evidence>
<evidence type="ECO:0000256" key="8">
    <source>
        <dbReference type="ARBA" id="ARBA00022729"/>
    </source>
</evidence>
<dbReference type="GO" id="GO:0004567">
    <property type="term" value="F:beta-mannosidase activity"/>
    <property type="evidence" value="ECO:0007669"/>
    <property type="project" value="UniProtKB-EC"/>
</dbReference>
<evidence type="ECO:0000256" key="15">
    <source>
        <dbReference type="ARBA" id="ARBA00033445"/>
    </source>
</evidence>
<evidence type="ECO:0000259" key="17">
    <source>
        <dbReference type="Pfam" id="PF02836"/>
    </source>
</evidence>
<organism evidence="20 21">
    <name type="scientific">Nezara viridula</name>
    <name type="common">Southern green stink bug</name>
    <name type="synonym">Cimex viridulus</name>
    <dbReference type="NCBI Taxonomy" id="85310"/>
    <lineage>
        <taxon>Eukaryota</taxon>
        <taxon>Metazoa</taxon>
        <taxon>Ecdysozoa</taxon>
        <taxon>Arthropoda</taxon>
        <taxon>Hexapoda</taxon>
        <taxon>Insecta</taxon>
        <taxon>Pterygota</taxon>
        <taxon>Neoptera</taxon>
        <taxon>Paraneoptera</taxon>
        <taxon>Hemiptera</taxon>
        <taxon>Heteroptera</taxon>
        <taxon>Panheteroptera</taxon>
        <taxon>Pentatomomorpha</taxon>
        <taxon>Pentatomoidea</taxon>
        <taxon>Pentatomidae</taxon>
        <taxon>Pentatominae</taxon>
        <taxon>Nezara</taxon>
    </lineage>
</organism>
<dbReference type="InterPro" id="IPR054593">
    <property type="entry name" value="Beta-mannosidase-like_N2"/>
</dbReference>
<comment type="subunit">
    <text evidence="5">Monomer.</text>
</comment>
<dbReference type="EC" id="3.2.1.25" evidence="6"/>
<keyword evidence="13" id="KW-0326">Glycosidase</keyword>
<dbReference type="SUPFAM" id="SSF51445">
    <property type="entry name" value="(Trans)glycosidases"/>
    <property type="match status" value="1"/>
</dbReference>
<keyword evidence="11" id="KW-0325">Glycoprotein</keyword>
<evidence type="ECO:0000256" key="2">
    <source>
        <dbReference type="ARBA" id="ARBA00003150"/>
    </source>
</evidence>
<accession>A0A9P0HRG0</accession>
<keyword evidence="9" id="KW-0378">Hydrolase</keyword>
<dbReference type="SUPFAM" id="SSF49785">
    <property type="entry name" value="Galactose-binding domain-like"/>
    <property type="match status" value="1"/>
</dbReference>
<proteinExistence type="inferred from homology"/>
<dbReference type="Gene3D" id="2.60.40.10">
    <property type="entry name" value="Immunoglobulins"/>
    <property type="match status" value="3"/>
</dbReference>
<name>A0A9P0HRG0_NEZVI</name>
<dbReference type="InterPro" id="IPR050887">
    <property type="entry name" value="Beta-mannosidase_GH2"/>
</dbReference>
<comment type="catalytic activity">
    <reaction evidence="1">
        <text>Hydrolysis of terminal, non-reducing beta-D-mannose residues in beta-D-mannosides.</text>
        <dbReference type="EC" id="3.2.1.25"/>
    </reaction>
</comment>
<evidence type="ECO:0000256" key="14">
    <source>
        <dbReference type="ARBA" id="ARBA00032581"/>
    </source>
</evidence>
<protein>
    <recommendedName>
        <fullName evidence="7">Beta-mannosidase</fullName>
        <ecNumber evidence="6">3.2.1.25</ecNumber>
    </recommendedName>
    <alternativeName>
        <fullName evidence="14">Lysosomal beta A mannosidase</fullName>
    </alternativeName>
    <alternativeName>
        <fullName evidence="15">Mannanase</fullName>
    </alternativeName>
</protein>
<evidence type="ECO:0000256" key="16">
    <source>
        <dbReference type="SAM" id="SignalP"/>
    </source>
</evidence>
<dbReference type="SUPFAM" id="SSF49303">
    <property type="entry name" value="beta-Galactosidase/glucuronidase domain"/>
    <property type="match status" value="1"/>
</dbReference>
<dbReference type="InterPro" id="IPR008979">
    <property type="entry name" value="Galactose-bd-like_sf"/>
</dbReference>
<evidence type="ECO:0000256" key="3">
    <source>
        <dbReference type="ARBA" id="ARBA00004371"/>
    </source>
</evidence>
<dbReference type="GO" id="GO:0005764">
    <property type="term" value="C:lysosome"/>
    <property type="evidence" value="ECO:0007669"/>
    <property type="project" value="UniProtKB-SubCell"/>
</dbReference>
<evidence type="ECO:0000256" key="12">
    <source>
        <dbReference type="ARBA" id="ARBA00023228"/>
    </source>
</evidence>
<evidence type="ECO:0000256" key="4">
    <source>
        <dbReference type="ARBA" id="ARBA00007401"/>
    </source>
</evidence>
<dbReference type="GO" id="GO:0006516">
    <property type="term" value="P:glycoprotein catabolic process"/>
    <property type="evidence" value="ECO:0007669"/>
    <property type="project" value="TreeGrafter"/>
</dbReference>
<dbReference type="Pfam" id="PF17753">
    <property type="entry name" value="Ig_mannosidase"/>
    <property type="match status" value="1"/>
</dbReference>
<evidence type="ECO:0000256" key="7">
    <source>
        <dbReference type="ARBA" id="ARBA00015707"/>
    </source>
</evidence>
<keyword evidence="12" id="KW-0458">Lysosome</keyword>
<dbReference type="GO" id="GO:0005975">
    <property type="term" value="P:carbohydrate metabolic process"/>
    <property type="evidence" value="ECO:0007669"/>
    <property type="project" value="InterPro"/>
</dbReference>
<keyword evidence="10" id="KW-1015">Disulfide bond</keyword>
<evidence type="ECO:0000313" key="20">
    <source>
        <dbReference type="EMBL" id="CAH1406818.1"/>
    </source>
</evidence>
<keyword evidence="21" id="KW-1185">Reference proteome</keyword>
<dbReference type="InterPro" id="IPR013783">
    <property type="entry name" value="Ig-like_fold"/>
</dbReference>
<dbReference type="Proteomes" id="UP001152798">
    <property type="component" value="Chromosome 7"/>
</dbReference>
<dbReference type="FunFam" id="2.60.120.260:FF:000060">
    <property type="entry name" value="Probable beta-mannosidase"/>
    <property type="match status" value="1"/>
</dbReference>
<feature type="domain" description="Glycoside hydrolase family 2 catalytic" evidence="17">
    <location>
        <begin position="396"/>
        <end position="558"/>
    </location>
</feature>
<feature type="domain" description="Beta-mannosidase Ig-fold" evidence="18">
    <location>
        <begin position="792"/>
        <end position="848"/>
    </location>
</feature>
<keyword evidence="8 16" id="KW-0732">Signal</keyword>
<sequence length="877" mass="101420">MKIYGALLFFVIYHASSLKVIDLSLQSWHLYNMNRTIDMITKVPGGVYSSMEDASMITDILFGNNDVRFRWIAKENWNYFTKFQITKEDLKNHSSIFLVLHGVDTIADVFINDHLLIRCNNMFVRYSPSIKSFLTVGTNNITILFSSPIREARKLASKVGYKIPQTCPPSVFNGECHVNMLRKMQASFAWDWGPAFPSMGLWKKPEIIMSHGPQIDSVVVRTIPEENVWRMNLTVWFGPSEVEFDDQLTADFYWNDNEKSKFIFPVHIKKVNKQKEDISFTLPKNNITLWWPNGYGTQQLYKIEVSSESSQKIVNIGFRTVSLIQSSVSENISDGTLFYFLINGQKIFAKGSNWIPSHVLPEKLSDANRVVPLLEAGAAAHFNMIRIWGGGVYESDMFYETCDRLGIMIWQDLMFACSMYPVTDDFLETVKIEVEQQIQRLQHHPSVVVWAGNNENEAALKQNWYGTSSNFSLYKSDYLKLYVETIRPIVEAIDDTRRYLVSSPSNDLEDISDNPQDTLNGDVHYYNYINDGWNYLIYPKPRFASEYGIQSLPSYHCLRAALPLNQTYWGSYFYEHRQHAPAGNADIYYQIMLNLPLSKDIKDIIYLSQINQAMSMKAESERYRRLKSILLDSKEGYTMGALYWQLDDIWQAPSWSSIDYCGQWKMLHYFAGEFFAPVIVSPEISVDRETMSIYIVVDGYAPKKTANLTFNMYNWTNLNWSPFKKITLQVELIDNESFLATKIPIGQYCKDKKCFYTTSLEAEDGVQIAPENFYFYTPLNTANYPDTSVEITKIEKLDNHTAKLSLKAENHALFVWLDLNGIKGNFSKNGFHMFSPKTEVLFHSKEDLDSVSLSEITVTWLKKTYYEINYPELTWNV</sequence>
<dbReference type="OrthoDB" id="2866996at2759"/>
<dbReference type="InterPro" id="IPR017853">
    <property type="entry name" value="GH"/>
</dbReference>
<comment type="subcellular location">
    <subcellularLocation>
        <location evidence="3">Lysosome</location>
    </subcellularLocation>
</comment>
<evidence type="ECO:0000259" key="18">
    <source>
        <dbReference type="Pfam" id="PF17753"/>
    </source>
</evidence>
<dbReference type="EMBL" id="OV725083">
    <property type="protein sequence ID" value="CAH1406818.1"/>
    <property type="molecule type" value="Genomic_DNA"/>
</dbReference>
<gene>
    <name evidence="20" type="ORF">NEZAVI_LOCUS14676</name>
</gene>
<dbReference type="Gene3D" id="2.60.120.260">
    <property type="entry name" value="Galactose-binding domain-like"/>
    <property type="match status" value="1"/>
</dbReference>
<feature type="signal peptide" evidence="16">
    <location>
        <begin position="1"/>
        <end position="17"/>
    </location>
</feature>
<dbReference type="PANTHER" id="PTHR43730">
    <property type="entry name" value="BETA-MANNOSIDASE"/>
    <property type="match status" value="1"/>
</dbReference>
<dbReference type="InterPro" id="IPR036156">
    <property type="entry name" value="Beta-gal/glucu_dom_sf"/>
</dbReference>
<feature type="chain" id="PRO_5040375400" description="Beta-mannosidase" evidence="16">
    <location>
        <begin position="18"/>
        <end position="877"/>
    </location>
</feature>
<dbReference type="InterPro" id="IPR041625">
    <property type="entry name" value="Beta-mannosidase_Ig"/>
</dbReference>
<evidence type="ECO:0000313" key="21">
    <source>
        <dbReference type="Proteomes" id="UP001152798"/>
    </source>
</evidence>
<evidence type="ECO:0000259" key="19">
    <source>
        <dbReference type="Pfam" id="PF22666"/>
    </source>
</evidence>
<feature type="domain" description="Beta-mannosidase-like galactose-binding" evidence="19">
    <location>
        <begin position="28"/>
        <end position="203"/>
    </location>
</feature>